<keyword evidence="6" id="KW-1185">Reference proteome</keyword>
<dbReference type="Gene3D" id="2.170.130.20">
    <property type="entry name" value="LCCL-like domain"/>
    <property type="match status" value="1"/>
</dbReference>
<reference evidence="7" key="1">
    <citation type="submission" date="2025-08" db="UniProtKB">
        <authorList>
            <consortium name="RefSeq"/>
        </authorList>
    </citation>
    <scope>IDENTIFICATION</scope>
    <source>
        <tissue evidence="7">Gonad</tissue>
    </source>
</reference>
<dbReference type="SUPFAM" id="SSF69848">
    <property type="entry name" value="LCCL domain"/>
    <property type="match status" value="1"/>
</dbReference>
<dbReference type="RefSeq" id="XP_019631532.1">
    <property type="nucleotide sequence ID" value="XM_019775973.1"/>
</dbReference>
<evidence type="ECO:0000313" key="6">
    <source>
        <dbReference type="Proteomes" id="UP000515135"/>
    </source>
</evidence>
<gene>
    <name evidence="7" type="primary">LOC109475363</name>
</gene>
<dbReference type="PANTHER" id="PTHR11219:SF69">
    <property type="entry name" value="TENEURIN-A"/>
    <property type="match status" value="1"/>
</dbReference>
<evidence type="ECO:0000259" key="5">
    <source>
        <dbReference type="PROSITE" id="PS50820"/>
    </source>
</evidence>
<dbReference type="KEGG" id="bbel:109475363"/>
<dbReference type="Proteomes" id="UP000515135">
    <property type="component" value="Unplaced"/>
</dbReference>
<dbReference type="OrthoDB" id="414826at2759"/>
<evidence type="ECO:0000256" key="2">
    <source>
        <dbReference type="ARBA" id="ARBA00022737"/>
    </source>
</evidence>
<dbReference type="GO" id="GO:0046982">
    <property type="term" value="F:protein heterodimerization activity"/>
    <property type="evidence" value="ECO:0007669"/>
    <property type="project" value="TreeGrafter"/>
</dbReference>
<dbReference type="GO" id="GO:0043005">
    <property type="term" value="C:neuron projection"/>
    <property type="evidence" value="ECO:0007669"/>
    <property type="project" value="TreeGrafter"/>
</dbReference>
<dbReference type="GO" id="GO:0050839">
    <property type="term" value="F:cell adhesion molecule binding"/>
    <property type="evidence" value="ECO:0007669"/>
    <property type="project" value="TreeGrafter"/>
</dbReference>
<dbReference type="GeneID" id="109475363"/>
<proteinExistence type="predicted"/>
<dbReference type="Pfam" id="PF03815">
    <property type="entry name" value="LCCL"/>
    <property type="match status" value="1"/>
</dbReference>
<keyword evidence="2" id="KW-0677">Repeat</keyword>
<dbReference type="SMART" id="SM00603">
    <property type="entry name" value="LCCL"/>
    <property type="match status" value="1"/>
</dbReference>
<dbReference type="PANTHER" id="PTHR11219">
    <property type="entry name" value="TENEURIN AND N-ACETYLGLUCOSAMINE-1-PHOSPHODIESTER ALPHA-N-ACETYLGLUCOSAMINIDASE"/>
    <property type="match status" value="1"/>
</dbReference>
<evidence type="ECO:0000256" key="4">
    <source>
        <dbReference type="SAM" id="SignalP"/>
    </source>
</evidence>
<dbReference type="GO" id="GO:0048666">
    <property type="term" value="P:neuron development"/>
    <property type="evidence" value="ECO:0007669"/>
    <property type="project" value="TreeGrafter"/>
</dbReference>
<dbReference type="GO" id="GO:0007157">
    <property type="term" value="P:heterophilic cell-cell adhesion via plasma membrane cell adhesion molecules"/>
    <property type="evidence" value="ECO:0007669"/>
    <property type="project" value="TreeGrafter"/>
</dbReference>
<feature type="chain" id="PRO_5028168938" evidence="4">
    <location>
        <begin position="26"/>
        <end position="1202"/>
    </location>
</feature>
<feature type="domain" description="LCCL" evidence="5">
    <location>
        <begin position="70"/>
        <end position="163"/>
    </location>
</feature>
<name>A0A6P4ZKC3_BRABE</name>
<keyword evidence="3" id="KW-1015">Disulfide bond</keyword>
<dbReference type="PROSITE" id="PS50820">
    <property type="entry name" value="LCCL"/>
    <property type="match status" value="1"/>
</dbReference>
<accession>A0A6P4ZKC3</accession>
<keyword evidence="4" id="KW-0732">Signal</keyword>
<evidence type="ECO:0000313" key="7">
    <source>
        <dbReference type="RefSeq" id="XP_019631532.1"/>
    </source>
</evidence>
<keyword evidence="1" id="KW-0245">EGF-like domain</keyword>
<dbReference type="GO" id="GO:0042803">
    <property type="term" value="F:protein homodimerization activity"/>
    <property type="evidence" value="ECO:0007669"/>
    <property type="project" value="TreeGrafter"/>
</dbReference>
<evidence type="ECO:0000256" key="1">
    <source>
        <dbReference type="ARBA" id="ARBA00022536"/>
    </source>
</evidence>
<dbReference type="AlphaFoldDB" id="A0A6P4ZKC3"/>
<dbReference type="InterPro" id="IPR051216">
    <property type="entry name" value="Teneurin"/>
</dbReference>
<organism evidence="6 7">
    <name type="scientific">Branchiostoma belcheri</name>
    <name type="common">Amphioxus</name>
    <dbReference type="NCBI Taxonomy" id="7741"/>
    <lineage>
        <taxon>Eukaryota</taxon>
        <taxon>Metazoa</taxon>
        <taxon>Chordata</taxon>
        <taxon>Cephalochordata</taxon>
        <taxon>Leptocardii</taxon>
        <taxon>Amphioxiformes</taxon>
        <taxon>Branchiostomatidae</taxon>
        <taxon>Branchiostoma</taxon>
    </lineage>
</organism>
<evidence type="ECO:0000256" key="3">
    <source>
        <dbReference type="ARBA" id="ARBA00023157"/>
    </source>
</evidence>
<sequence length="1202" mass="128267">MPRVIPAMVSAVIVLLCMTAWCCAGGSIVRWTAPVGGSWSQQDNWEGQKVPGPDDDVVIELIEGNPSPIEEEQISCTTQSRHMDGEAFTAVCPAGCATTGSSVWGTAIYTDDSSICRAAIHDGRIPATGGVVTVYKLPGQSSYQASTQNGITTGRWGSWHGSFAFSQAFTITVRVDSDTEIRNLHTFPNITLEVVNSLTVSGNMQVDGQLTLFTSDSNKGIEVGNMARVKGSFQWMAGKFSSRAQGQLHVEERMQLNPGWGNRHLDARLSGTELYIHGEALVEGSSSSGRLYILNGAKLIVTEGATLNMTGILSLLKENTGSVVNNGSLNIHSSGTVSVAPTIYSIGDVQVIKGVFSCTGSSTWQNVIWVLSEATLKLSGGTHTLEQSSTLRGSGNLDVGARVTVLSKDVRVKNIRVSGGTLDLYTASSELTVGKIEVAIRGVFNIHSSGNSSDWLPLHVPDVILRSNNYDYETATLYCERNLRTKRLHMAPGRYQTGLLFKVMGDVAIAESWSWNGGTIQTSGPVTVNGSLLIEGSTDGTAKVPEMYLNGPVTTRGSQTININHGGKIFNSAGNVVSIRGSLNLRGSGYFQNNGEVKVEQSSPGTAYIALSSFDNFGRTTVSGTPGSGLSISINHGLTGTYHVSENNVLTIVGPSTHVGRVLKDAVLTGGGWLQVNGPEVGFKSIRVSGVSVTAGTVYIGSEQRQRIPSLKVTRGLVVLDESSSPTEIDDLVITGGEVTFNRPTTVHDCEVRSGVLSGDSDINVNGTFVWTGGTLAGRLGSRMTVNGNMQVAPYGTMYLNRYLVLKGKSDWVTTSLNLVLTRVFEISPGASLSIHGGGMVFTSSSSDENGALQNYGDIIIDAPYQDLRINTPFRNYASIQIQHGNLLLQRSSVMAGAMINSTDKSKIVISDGNHEIVTDGTLGIQSTLEVTNGNMRSKNIPWSTINLRRGNVHLDLSGSSASMDSISVTGGSLQITSTTPSSDTPTLTVHNSVTVTNGQLKLLGVNCNVKHLTISHQNARIEIERHIEIEDTFLWDAGTLAGTAFADCEISRTSVTGSLTVTGNGVRYLKTQSMSIRGNGQWFGQGQLRLDSAAELVIAEGASFEHQGGGTYTSQDNLARVVNKGTYKLFPHSDVNMDVKFQNTGQLYLPDTATLSFRADAQLRGQLQADKGSELHLLEGSHLIIDEASTFRAVTTAKLVL</sequence>
<dbReference type="InterPro" id="IPR004043">
    <property type="entry name" value="LCCL"/>
</dbReference>
<dbReference type="InterPro" id="IPR036609">
    <property type="entry name" value="LCCL_sf"/>
</dbReference>
<feature type="signal peptide" evidence="4">
    <location>
        <begin position="1"/>
        <end position="25"/>
    </location>
</feature>
<protein>
    <submittedName>
        <fullName evidence="7">Uncharacterized protein LOC109475363</fullName>
    </submittedName>
</protein>